<accession>A0A1Q8QQC0</accession>
<protein>
    <submittedName>
        <fullName evidence="1">Uncharacterized protein</fullName>
    </submittedName>
</protein>
<name>A0A1Q8QQC0_9FIRM</name>
<gene>
    <name evidence="1" type="ORF">DSOL_3519</name>
</gene>
<keyword evidence="2" id="KW-1185">Reference proteome</keyword>
<comment type="caution">
    <text evidence="1">The sequence shown here is derived from an EMBL/GenBank/DDBJ whole genome shotgun (WGS) entry which is preliminary data.</text>
</comment>
<reference evidence="1 2" key="1">
    <citation type="submission" date="2016-09" db="EMBL/GenBank/DDBJ databases">
        <title>Complete genome of Desulfosporosinus sp. OL.</title>
        <authorList>
            <person name="Mardanov A."/>
            <person name="Beletsky A."/>
            <person name="Panova A."/>
            <person name="Karnachuk O."/>
            <person name="Ravin N."/>
        </authorList>
    </citation>
    <scope>NUCLEOTIDE SEQUENCE [LARGE SCALE GENOMIC DNA]</scope>
    <source>
        <strain evidence="1 2">OL</strain>
    </source>
</reference>
<sequence>MAVAVSMMLKTSALASAPCGVSEKRKFFLATATARMAFSCY</sequence>
<dbReference type="Proteomes" id="UP000186102">
    <property type="component" value="Unassembled WGS sequence"/>
</dbReference>
<organism evidence="1 2">
    <name type="scientific">Desulfosporosinus metallidurans</name>
    <dbReference type="NCBI Taxonomy" id="1888891"/>
    <lineage>
        <taxon>Bacteria</taxon>
        <taxon>Bacillati</taxon>
        <taxon>Bacillota</taxon>
        <taxon>Clostridia</taxon>
        <taxon>Eubacteriales</taxon>
        <taxon>Desulfitobacteriaceae</taxon>
        <taxon>Desulfosporosinus</taxon>
    </lineage>
</organism>
<proteinExistence type="predicted"/>
<evidence type="ECO:0000313" key="1">
    <source>
        <dbReference type="EMBL" id="OLN29500.1"/>
    </source>
</evidence>
<dbReference type="AlphaFoldDB" id="A0A1Q8QQC0"/>
<evidence type="ECO:0000313" key="2">
    <source>
        <dbReference type="Proteomes" id="UP000186102"/>
    </source>
</evidence>
<dbReference type="EMBL" id="MLBF01000032">
    <property type="protein sequence ID" value="OLN29500.1"/>
    <property type="molecule type" value="Genomic_DNA"/>
</dbReference>